<dbReference type="InterPro" id="IPR007110">
    <property type="entry name" value="Ig-like_dom"/>
</dbReference>
<organism evidence="6 7">
    <name type="scientific">Knipowitschia caucasica</name>
    <name type="common">Caucasian dwarf goby</name>
    <name type="synonym">Pomatoschistus caucasicus</name>
    <dbReference type="NCBI Taxonomy" id="637954"/>
    <lineage>
        <taxon>Eukaryota</taxon>
        <taxon>Metazoa</taxon>
        <taxon>Chordata</taxon>
        <taxon>Craniata</taxon>
        <taxon>Vertebrata</taxon>
        <taxon>Euteleostomi</taxon>
        <taxon>Actinopterygii</taxon>
        <taxon>Neopterygii</taxon>
        <taxon>Teleostei</taxon>
        <taxon>Neoteleostei</taxon>
        <taxon>Acanthomorphata</taxon>
        <taxon>Gobiaria</taxon>
        <taxon>Gobiiformes</taxon>
        <taxon>Gobioidei</taxon>
        <taxon>Gobiidae</taxon>
        <taxon>Gobiinae</taxon>
        <taxon>Knipowitschia</taxon>
    </lineage>
</organism>
<evidence type="ECO:0000313" key="7">
    <source>
        <dbReference type="Proteomes" id="UP001497482"/>
    </source>
</evidence>
<feature type="domain" description="Ig-like" evidence="5">
    <location>
        <begin position="144"/>
        <end position="251"/>
    </location>
</feature>
<dbReference type="PANTHER" id="PTHR19971">
    <property type="entry name" value="SIGNAL-REGULATORY PROTEIN BETA"/>
    <property type="match status" value="1"/>
</dbReference>
<dbReference type="InterPro" id="IPR003597">
    <property type="entry name" value="Ig_C1-set"/>
</dbReference>
<dbReference type="AlphaFoldDB" id="A0AAV2M686"/>
<dbReference type="InterPro" id="IPR051755">
    <property type="entry name" value="Ig-like_CS_Receptor"/>
</dbReference>
<dbReference type="Proteomes" id="UP001497482">
    <property type="component" value="Chromosome 6"/>
</dbReference>
<dbReference type="InterPro" id="IPR003006">
    <property type="entry name" value="Ig/MHC_CS"/>
</dbReference>
<evidence type="ECO:0000256" key="3">
    <source>
        <dbReference type="ARBA" id="ARBA00023319"/>
    </source>
</evidence>
<feature type="domain" description="Ig-like" evidence="5">
    <location>
        <begin position="296"/>
        <end position="406"/>
    </location>
</feature>
<keyword evidence="3" id="KW-0393">Immunoglobulin domain</keyword>
<dbReference type="InterPro" id="IPR036179">
    <property type="entry name" value="Ig-like_dom_sf"/>
</dbReference>
<dbReference type="SMART" id="SM00407">
    <property type="entry name" value="IGc1"/>
    <property type="match status" value="2"/>
</dbReference>
<dbReference type="PROSITE" id="PS00290">
    <property type="entry name" value="IG_MHC"/>
    <property type="match status" value="1"/>
</dbReference>
<feature type="transmembrane region" description="Helical" evidence="4">
    <location>
        <begin position="261"/>
        <end position="283"/>
    </location>
</feature>
<keyword evidence="2" id="KW-0325">Glycoprotein</keyword>
<feature type="domain" description="Ig-like" evidence="5">
    <location>
        <begin position="518"/>
        <end position="613"/>
    </location>
</feature>
<dbReference type="EMBL" id="OZ035828">
    <property type="protein sequence ID" value="CAL1608819.1"/>
    <property type="molecule type" value="Genomic_DNA"/>
</dbReference>
<dbReference type="PROSITE" id="PS50835">
    <property type="entry name" value="IG_LIKE"/>
    <property type="match status" value="5"/>
</dbReference>
<proteinExistence type="predicted"/>
<dbReference type="Pfam" id="PF07654">
    <property type="entry name" value="C1-set"/>
    <property type="match status" value="3"/>
</dbReference>
<keyword evidence="4" id="KW-1133">Transmembrane helix</keyword>
<dbReference type="Pfam" id="PF07686">
    <property type="entry name" value="V-set"/>
    <property type="match status" value="1"/>
</dbReference>
<dbReference type="InterPro" id="IPR013783">
    <property type="entry name" value="Ig-like_fold"/>
</dbReference>
<feature type="domain" description="Ig-like" evidence="5">
    <location>
        <begin position="411"/>
        <end position="498"/>
    </location>
</feature>
<dbReference type="InterPro" id="IPR013106">
    <property type="entry name" value="Ig_V-set"/>
</dbReference>
<evidence type="ECO:0000313" key="6">
    <source>
        <dbReference type="EMBL" id="CAL1608819.1"/>
    </source>
</evidence>
<keyword evidence="4" id="KW-0812">Transmembrane</keyword>
<evidence type="ECO:0000256" key="1">
    <source>
        <dbReference type="ARBA" id="ARBA00023157"/>
    </source>
</evidence>
<accession>A0AAV2M686</accession>
<keyword evidence="7" id="KW-1185">Reference proteome</keyword>
<dbReference type="CDD" id="cd00098">
    <property type="entry name" value="IgC1"/>
    <property type="match status" value="2"/>
</dbReference>
<name>A0AAV2M686_KNICA</name>
<feature type="domain" description="Ig-like" evidence="5">
    <location>
        <begin position="33"/>
        <end position="126"/>
    </location>
</feature>
<dbReference type="Gene3D" id="2.60.40.10">
    <property type="entry name" value="Immunoglobulins"/>
    <property type="match status" value="5"/>
</dbReference>
<dbReference type="SUPFAM" id="SSF48726">
    <property type="entry name" value="Immunoglobulin"/>
    <property type="match status" value="5"/>
</dbReference>
<evidence type="ECO:0000259" key="5">
    <source>
        <dbReference type="PROSITE" id="PS50835"/>
    </source>
</evidence>
<evidence type="ECO:0000256" key="2">
    <source>
        <dbReference type="ARBA" id="ARBA00023180"/>
    </source>
</evidence>
<protein>
    <recommendedName>
        <fullName evidence="5">Ig-like domain-containing protein</fullName>
    </recommendedName>
</protein>
<evidence type="ECO:0000256" key="4">
    <source>
        <dbReference type="SAM" id="Phobius"/>
    </source>
</evidence>
<dbReference type="SMART" id="SM00409">
    <property type="entry name" value="IG"/>
    <property type="match status" value="3"/>
</dbReference>
<keyword evidence="1" id="KW-1015">Disulfide bond</keyword>
<keyword evidence="4" id="KW-0472">Membrane</keyword>
<reference evidence="6 7" key="1">
    <citation type="submission" date="2024-04" db="EMBL/GenBank/DDBJ databases">
        <authorList>
            <person name="Waldvogel A.-M."/>
            <person name="Schoenle A."/>
        </authorList>
    </citation>
    <scope>NUCLEOTIDE SEQUENCE [LARGE SCALE GENOMIC DNA]</scope>
</reference>
<sequence>MQIQEESKYMLNSQMWNEISKGNLSGKQCIALPSAAAYSALVGSTVTLHCLSAKLPSPLNLTSLTVEWIKEEADGKPKAVYSFEHGFSQPHRKGADVDRTGMLHRNVSLKIVNISVWDAGPYTCRVITPVVDSCTAHLEVKARPVVRLDNKASIAHGEEKLIVCDVRDYFPRKLAISWFLQNDSHAVPSRVSHPYRVCTEMDIPNADGTYSIRSGITAQSSMLESGPIQLICQVEHKTFQPGSFNMSVTLTQALPGQHMTLMAGISVSSVLVLLAVGAVLLSLRYSRRKAIWNAPPNISEICQPSVTYANVEDVLKCMISGVGAGEFQVQWYQLTGMGDSGTGDSGDAEVALLLWEDVTGSSRLKSDGSHHTSVLSLRLSTEQDGSSYRCVVQWNGQTFTRETTVRVRVQPSFLQVSSIPQIPKVQRLLVLCCRVENFYPSNINLEWFRNDGEPVPPATYYGPFSDHSHLYSVWSKIQLTMATEDESAVYTCRVYHSSFGPPGYKDALYHINTHGTPPNVMFIDCESQSPEENTLHLCIKDFCPKHITVTWTMDGEPVDGSSVFNTPPSLNINGLYSMYSFLKLSSKGEQRNCRFRCRVEHSAQIQPEERCYALTWPAPESSG</sequence>
<dbReference type="InterPro" id="IPR003599">
    <property type="entry name" value="Ig_sub"/>
</dbReference>
<gene>
    <name evidence="6" type="ORF">KC01_LOCUS35678</name>
</gene>